<evidence type="ECO:0008006" key="4">
    <source>
        <dbReference type="Google" id="ProtNLM"/>
    </source>
</evidence>
<dbReference type="SUPFAM" id="SSF140459">
    <property type="entry name" value="PE/PPE dimer-like"/>
    <property type="match status" value="1"/>
</dbReference>
<dbReference type="Proteomes" id="UP000185696">
    <property type="component" value="Unassembled WGS sequence"/>
</dbReference>
<feature type="compositionally biased region" description="Basic and acidic residues" evidence="1">
    <location>
        <begin position="215"/>
        <end position="281"/>
    </location>
</feature>
<dbReference type="OrthoDB" id="3701384at2"/>
<feature type="compositionally biased region" description="Polar residues" evidence="1">
    <location>
        <begin position="300"/>
        <end position="311"/>
    </location>
</feature>
<dbReference type="InterPro" id="IPR038332">
    <property type="entry name" value="PPE_sf"/>
</dbReference>
<dbReference type="EMBL" id="MSIF01000001">
    <property type="protein sequence ID" value="OLF14007.1"/>
    <property type="molecule type" value="Genomic_DNA"/>
</dbReference>
<protein>
    <recommendedName>
        <fullName evidence="4">PPE family protein</fullName>
    </recommendedName>
</protein>
<keyword evidence="3" id="KW-1185">Reference proteome</keyword>
<accession>A0A7Z0WSE7</accession>
<dbReference type="AlphaFoldDB" id="A0A7Z0WSE7"/>
<sequence length="454" mass="47119">MSDSGQLPEQSGPAGFGLGIGFYQYEGFPLEQKISWMAQGPGASVLAEAQAAVVDLGNDLIESEQTLRDLVNRLGGEWTGSAGGAAGRSMVTAASWSAGSAPVTGEAGSQVGLQGESVERTRYGMPGAAPRPEYGFGDAFGDAVNLTTGNLFDVQTDFDEQVAARRAADDEANRLLYAHEQATRTNLAAIAPLARIEPITVRADVPPTTPLVARETTENRITEIPRVRPNERTTDRTPDRTPDRNEREPEQKPDQKPEDQPRNQQDDRPEQREPLDQRQTRPEQAPETDQRVPSPPEPTTTPNHSGVTPSSFVPEADRPYPGPANPRGGFGPTGVGGGGVGGVGVGGVPGGFVGGAGGFVPGAEPVAGRAPGAAAGAVPPGGSRTAPTGARAAGVPGRTGGPGSLMGPAAGGARGTGDDDAEHTDRYFSDTDELFTTDDILVLNHSVIGDERRA</sequence>
<name>A0A7Z0WSE7_9PSEU</name>
<feature type="region of interest" description="Disordered" evidence="1">
    <location>
        <begin position="207"/>
        <end position="427"/>
    </location>
</feature>
<feature type="compositionally biased region" description="Gly residues" evidence="1">
    <location>
        <begin position="397"/>
        <end position="415"/>
    </location>
</feature>
<proteinExistence type="predicted"/>
<gene>
    <name evidence="2" type="ORF">BLA60_02175</name>
</gene>
<feature type="compositionally biased region" description="Gly residues" evidence="1">
    <location>
        <begin position="328"/>
        <end position="360"/>
    </location>
</feature>
<reference evidence="2 3" key="1">
    <citation type="submission" date="2016-12" db="EMBL/GenBank/DDBJ databases">
        <title>The draft genome sequence of Actinophytocola xinjiangensis.</title>
        <authorList>
            <person name="Wang W."/>
            <person name="Yuan L."/>
        </authorList>
    </citation>
    <scope>NUCLEOTIDE SEQUENCE [LARGE SCALE GENOMIC DNA]</scope>
    <source>
        <strain evidence="2 3">CGMCC 4.4663</strain>
    </source>
</reference>
<comment type="caution">
    <text evidence="2">The sequence shown here is derived from an EMBL/GenBank/DDBJ whole genome shotgun (WGS) entry which is preliminary data.</text>
</comment>
<evidence type="ECO:0000256" key="1">
    <source>
        <dbReference type="SAM" id="MobiDB-lite"/>
    </source>
</evidence>
<feature type="compositionally biased region" description="Low complexity" evidence="1">
    <location>
        <begin position="361"/>
        <end position="382"/>
    </location>
</feature>
<dbReference type="RefSeq" id="WP_075130955.1">
    <property type="nucleotide sequence ID" value="NZ_MSIF01000001.1"/>
</dbReference>
<organism evidence="2 3">
    <name type="scientific">Actinophytocola xinjiangensis</name>
    <dbReference type="NCBI Taxonomy" id="485602"/>
    <lineage>
        <taxon>Bacteria</taxon>
        <taxon>Bacillati</taxon>
        <taxon>Actinomycetota</taxon>
        <taxon>Actinomycetes</taxon>
        <taxon>Pseudonocardiales</taxon>
        <taxon>Pseudonocardiaceae</taxon>
    </lineage>
</organism>
<evidence type="ECO:0000313" key="3">
    <source>
        <dbReference type="Proteomes" id="UP000185696"/>
    </source>
</evidence>
<dbReference type="Gene3D" id="1.20.1260.20">
    <property type="entry name" value="PPE superfamily"/>
    <property type="match status" value="1"/>
</dbReference>
<evidence type="ECO:0000313" key="2">
    <source>
        <dbReference type="EMBL" id="OLF14007.1"/>
    </source>
</evidence>